<accession>A0ABT4BDZ1</accession>
<name>A0ABT4BDZ1_9ACTN</name>
<protein>
    <submittedName>
        <fullName evidence="2">Uncharacterized protein</fullName>
    </submittedName>
</protein>
<evidence type="ECO:0000313" key="3">
    <source>
        <dbReference type="Proteomes" id="UP001151002"/>
    </source>
</evidence>
<keyword evidence="3" id="KW-1185">Reference proteome</keyword>
<feature type="compositionally biased region" description="Basic and acidic residues" evidence="1">
    <location>
        <begin position="59"/>
        <end position="73"/>
    </location>
</feature>
<proteinExistence type="predicted"/>
<reference evidence="2" key="1">
    <citation type="submission" date="2022-11" db="EMBL/GenBank/DDBJ databases">
        <authorList>
            <person name="Somphong A."/>
            <person name="Phongsopitanun W."/>
        </authorList>
    </citation>
    <scope>NUCLEOTIDE SEQUENCE</scope>
    <source>
        <strain evidence="2">Pm04-4</strain>
    </source>
</reference>
<organism evidence="2 3">
    <name type="scientific">Paractinoplanes pyxinae</name>
    <dbReference type="NCBI Taxonomy" id="2997416"/>
    <lineage>
        <taxon>Bacteria</taxon>
        <taxon>Bacillati</taxon>
        <taxon>Actinomycetota</taxon>
        <taxon>Actinomycetes</taxon>
        <taxon>Micromonosporales</taxon>
        <taxon>Micromonosporaceae</taxon>
        <taxon>Paractinoplanes</taxon>
    </lineage>
</organism>
<sequence length="121" mass="13208">METISYACHTAYLDPMTGSGLLVRPNPDDDVATPTEPGKIYATLSIHEADWDAVMRDLGHRGGEPSRDDKDDLILNGHTSDGDEVIALYGEDSIIDEPTIEQTRESFVELHRLAGVVDGLV</sequence>
<feature type="region of interest" description="Disordered" evidence="1">
    <location>
        <begin position="59"/>
        <end position="78"/>
    </location>
</feature>
<dbReference type="EMBL" id="JAPNTZ010000018">
    <property type="protein sequence ID" value="MCY1144040.1"/>
    <property type="molecule type" value="Genomic_DNA"/>
</dbReference>
<evidence type="ECO:0000256" key="1">
    <source>
        <dbReference type="SAM" id="MobiDB-lite"/>
    </source>
</evidence>
<dbReference type="RefSeq" id="WP_267568598.1">
    <property type="nucleotide sequence ID" value="NZ_JAPNTZ010000018.1"/>
</dbReference>
<dbReference type="Proteomes" id="UP001151002">
    <property type="component" value="Unassembled WGS sequence"/>
</dbReference>
<evidence type="ECO:0000313" key="2">
    <source>
        <dbReference type="EMBL" id="MCY1144040.1"/>
    </source>
</evidence>
<comment type="caution">
    <text evidence="2">The sequence shown here is derived from an EMBL/GenBank/DDBJ whole genome shotgun (WGS) entry which is preliminary data.</text>
</comment>
<gene>
    <name evidence="2" type="ORF">OWR29_39105</name>
</gene>